<evidence type="ECO:0000256" key="3">
    <source>
        <dbReference type="ARBA" id="ARBA00022499"/>
    </source>
</evidence>
<evidence type="ECO:0000259" key="18">
    <source>
        <dbReference type="PROSITE" id="PS51391"/>
    </source>
</evidence>
<comment type="subunit">
    <text evidence="10">Interacts with ERBB4.</text>
</comment>
<dbReference type="InterPro" id="IPR000504">
    <property type="entry name" value="RRM_dom"/>
</dbReference>
<feature type="domain" description="CID" evidence="18">
    <location>
        <begin position="469"/>
        <end position="614"/>
    </location>
</feature>
<feature type="compositionally biased region" description="Basic and acidic residues" evidence="15">
    <location>
        <begin position="864"/>
        <end position="890"/>
    </location>
</feature>
<feature type="region of interest" description="Disordered" evidence="15">
    <location>
        <begin position="728"/>
        <end position="771"/>
    </location>
</feature>
<feature type="compositionally biased region" description="Basic residues" evidence="15">
    <location>
        <begin position="902"/>
        <end position="940"/>
    </location>
</feature>
<evidence type="ECO:0000256" key="13">
    <source>
        <dbReference type="ARBA" id="ARBA00083599"/>
    </source>
</evidence>
<dbReference type="InterPro" id="IPR006569">
    <property type="entry name" value="CID_dom"/>
</dbReference>
<dbReference type="InterPro" id="IPR012677">
    <property type="entry name" value="Nucleotide-bd_a/b_plait_sf"/>
</dbReference>
<feature type="compositionally biased region" description="Basic and acidic residues" evidence="15">
    <location>
        <begin position="752"/>
        <end position="771"/>
    </location>
</feature>
<dbReference type="SMART" id="SM00648">
    <property type="entry name" value="SWAP"/>
    <property type="match status" value="1"/>
</dbReference>
<dbReference type="PROSITE" id="PS50102">
    <property type="entry name" value="RRM"/>
    <property type="match status" value="1"/>
</dbReference>
<dbReference type="PROSITE" id="PS50128">
    <property type="entry name" value="SURP"/>
    <property type="match status" value="1"/>
</dbReference>
<evidence type="ECO:0000313" key="20">
    <source>
        <dbReference type="Proteomes" id="UP000472262"/>
    </source>
</evidence>
<keyword evidence="7" id="KW-0007">Acetylation</keyword>
<dbReference type="Gene3D" id="3.30.70.330">
    <property type="match status" value="1"/>
</dbReference>
<dbReference type="InterPro" id="IPR035979">
    <property type="entry name" value="RBD_domain_sf"/>
</dbReference>
<dbReference type="PANTHER" id="PTHR23140">
    <property type="entry name" value="RNA PROCESSING PROTEIN LD23810P"/>
    <property type="match status" value="1"/>
</dbReference>
<evidence type="ECO:0000256" key="9">
    <source>
        <dbReference type="ARBA" id="ARBA00023242"/>
    </source>
</evidence>
<evidence type="ECO:0000256" key="10">
    <source>
        <dbReference type="ARBA" id="ARBA00063299"/>
    </source>
</evidence>
<dbReference type="AlphaFoldDB" id="A0A672RIR0"/>
<dbReference type="GO" id="GO:0003723">
    <property type="term" value="F:RNA binding"/>
    <property type="evidence" value="ECO:0007669"/>
    <property type="project" value="UniProtKB-UniRule"/>
</dbReference>
<feature type="compositionally biased region" description="Polar residues" evidence="15">
    <location>
        <begin position="738"/>
        <end position="750"/>
    </location>
</feature>
<dbReference type="CDD" id="cd21370">
    <property type="entry name" value="cwf21_SR140"/>
    <property type="match status" value="1"/>
</dbReference>
<gene>
    <name evidence="19" type="primary">LOC107584783</name>
</gene>
<dbReference type="InterPro" id="IPR000061">
    <property type="entry name" value="Surp"/>
</dbReference>
<keyword evidence="3" id="KW-1017">Isopeptide bond</keyword>
<keyword evidence="4" id="KW-0597">Phosphoprotein</keyword>
<dbReference type="SMART" id="SM00582">
    <property type="entry name" value="RPR"/>
    <property type="match status" value="1"/>
</dbReference>
<feature type="compositionally biased region" description="Basic and acidic residues" evidence="15">
    <location>
        <begin position="174"/>
        <end position="183"/>
    </location>
</feature>
<comment type="subcellular location">
    <subcellularLocation>
        <location evidence="1">Nucleus</location>
    </subcellularLocation>
</comment>
<keyword evidence="20" id="KW-1185">Reference proteome</keyword>
<dbReference type="GO" id="GO:0005634">
    <property type="term" value="C:nucleus"/>
    <property type="evidence" value="ECO:0007669"/>
    <property type="project" value="UniProtKB-SubCell"/>
</dbReference>
<name>A0A672RIR0_SINGR</name>
<proteinExistence type="inferred from homology"/>
<dbReference type="InterPro" id="IPR047488">
    <property type="entry name" value="SR140_cwf21"/>
</dbReference>
<protein>
    <recommendedName>
        <fullName evidence="11">U2 snRNP-associated SURP motif-containing protein</fullName>
    </recommendedName>
    <alternativeName>
        <fullName evidence="12">140 kDa Ser/Arg-rich domain protein</fullName>
    </alternativeName>
    <alternativeName>
        <fullName evidence="13">U2-associated protein SR140</fullName>
    </alternativeName>
</protein>
<accession>A0A672RIR0</accession>
<dbReference type="SUPFAM" id="SSF109905">
    <property type="entry name" value="Surp module (SWAP domain)"/>
    <property type="match status" value="1"/>
</dbReference>
<keyword evidence="5" id="KW-0832">Ubl conjugation</keyword>
<organism evidence="19 20">
    <name type="scientific">Sinocyclocheilus grahami</name>
    <name type="common">Dianchi golden-line fish</name>
    <name type="synonym">Barbus grahami</name>
    <dbReference type="NCBI Taxonomy" id="75366"/>
    <lineage>
        <taxon>Eukaryota</taxon>
        <taxon>Metazoa</taxon>
        <taxon>Chordata</taxon>
        <taxon>Craniata</taxon>
        <taxon>Vertebrata</taxon>
        <taxon>Euteleostomi</taxon>
        <taxon>Actinopterygii</taxon>
        <taxon>Neopterygii</taxon>
        <taxon>Teleostei</taxon>
        <taxon>Ostariophysi</taxon>
        <taxon>Cypriniformes</taxon>
        <taxon>Cyprinidae</taxon>
        <taxon>Cyprininae</taxon>
        <taxon>Sinocyclocheilus</taxon>
    </lineage>
</organism>
<dbReference type="SMART" id="SM00360">
    <property type="entry name" value="RRM"/>
    <property type="match status" value="1"/>
</dbReference>
<dbReference type="Pfam" id="PF00076">
    <property type="entry name" value="RRM_1"/>
    <property type="match status" value="1"/>
</dbReference>
<dbReference type="Pfam" id="PF04818">
    <property type="entry name" value="CID"/>
    <property type="match status" value="1"/>
</dbReference>
<evidence type="ECO:0000256" key="6">
    <source>
        <dbReference type="ARBA" id="ARBA00022884"/>
    </source>
</evidence>
<reference evidence="19" key="2">
    <citation type="submission" date="2025-09" db="UniProtKB">
        <authorList>
            <consortium name="Ensembl"/>
        </authorList>
    </citation>
    <scope>IDENTIFICATION</scope>
</reference>
<dbReference type="InterPro" id="IPR051485">
    <property type="entry name" value="SR-CTD_assoc_factor"/>
</dbReference>
<keyword evidence="8" id="KW-0175">Coiled coil</keyword>
<feature type="domain" description="RRM" evidence="16">
    <location>
        <begin position="208"/>
        <end position="289"/>
    </location>
</feature>
<dbReference type="PANTHER" id="PTHR23140:SF10">
    <property type="entry name" value="U2 SNRNP-ASSOCIATED SURP DOMAIN-CONTAINING"/>
    <property type="match status" value="1"/>
</dbReference>
<evidence type="ECO:0000256" key="4">
    <source>
        <dbReference type="ARBA" id="ARBA00022553"/>
    </source>
</evidence>
<evidence type="ECO:0000313" key="19">
    <source>
        <dbReference type="Ensembl" id="ENSSGRP00000088527.1"/>
    </source>
</evidence>
<evidence type="ECO:0000256" key="8">
    <source>
        <dbReference type="ARBA" id="ARBA00023054"/>
    </source>
</evidence>
<evidence type="ECO:0000256" key="14">
    <source>
        <dbReference type="PROSITE-ProRule" id="PRU00176"/>
    </source>
</evidence>
<evidence type="ECO:0000256" key="1">
    <source>
        <dbReference type="ARBA" id="ARBA00004123"/>
    </source>
</evidence>
<dbReference type="Pfam" id="PF08312">
    <property type="entry name" value="cwf21"/>
    <property type="match status" value="1"/>
</dbReference>
<evidence type="ECO:0000256" key="11">
    <source>
        <dbReference type="ARBA" id="ARBA00067522"/>
    </source>
</evidence>
<dbReference type="SUPFAM" id="SSF48464">
    <property type="entry name" value="ENTH/VHS domain"/>
    <property type="match status" value="1"/>
</dbReference>
<keyword evidence="9" id="KW-0539">Nucleus</keyword>
<dbReference type="Gene3D" id="6.10.140.420">
    <property type="match status" value="1"/>
</dbReference>
<keyword evidence="6 14" id="KW-0694">RNA-binding</keyword>
<evidence type="ECO:0000259" key="17">
    <source>
        <dbReference type="PROSITE" id="PS50128"/>
    </source>
</evidence>
<dbReference type="InterPro" id="IPR013170">
    <property type="entry name" value="mRNA_splic_Cwf21_dom"/>
</dbReference>
<dbReference type="GO" id="GO:0006396">
    <property type="term" value="P:RNA processing"/>
    <property type="evidence" value="ECO:0007669"/>
    <property type="project" value="InterPro"/>
</dbReference>
<feature type="compositionally biased region" description="Basic residues" evidence="15">
    <location>
        <begin position="814"/>
        <end position="844"/>
    </location>
</feature>
<feature type="compositionally biased region" description="Acidic residues" evidence="15">
    <location>
        <begin position="451"/>
        <end position="462"/>
    </location>
</feature>
<evidence type="ECO:0000259" key="16">
    <source>
        <dbReference type="PROSITE" id="PS50102"/>
    </source>
</evidence>
<dbReference type="FunFam" id="1.10.10.790:FF:000006">
    <property type="entry name" value="U2 snRNP-associated SURP motif-containing protein isoform X1"/>
    <property type="match status" value="1"/>
</dbReference>
<dbReference type="InterPro" id="IPR035009">
    <property type="entry name" value="SR140_RRM"/>
</dbReference>
<evidence type="ECO:0000256" key="15">
    <source>
        <dbReference type="SAM" id="MobiDB-lite"/>
    </source>
</evidence>
<dbReference type="Gene3D" id="1.10.10.790">
    <property type="entry name" value="Surp module"/>
    <property type="match status" value="1"/>
</dbReference>
<feature type="region of interest" description="Disordered" evidence="15">
    <location>
        <begin position="153"/>
        <end position="209"/>
    </location>
</feature>
<dbReference type="SUPFAM" id="SSF54928">
    <property type="entry name" value="RNA-binding domain, RBD"/>
    <property type="match status" value="1"/>
</dbReference>
<dbReference type="Gene3D" id="1.25.40.90">
    <property type="match status" value="1"/>
</dbReference>
<dbReference type="InterPro" id="IPR008942">
    <property type="entry name" value="ENTH_VHS"/>
</dbReference>
<evidence type="ECO:0000256" key="5">
    <source>
        <dbReference type="ARBA" id="ARBA00022843"/>
    </source>
</evidence>
<dbReference type="FunFam" id="1.25.40.90:FF:000013">
    <property type="entry name" value="U2 snRNP-associated SURP motif-containing protein isoform X1"/>
    <property type="match status" value="1"/>
</dbReference>
<sequence>MADKTPGGAQKANSKALLESKLKAFSIGKMAVAKRTLSKKEQDELKKKEDERAAAEIYEEFLAAFEGGEGKVKTFVRGGIANATKEEAAADHKKGKLYKPKSKILEAKSVLPLETPSQFLALDKHNASKKGDKEKKKSNLELFKEELKQIQEERDERHRLKGRVSRFEPLPTMEGKRSSDGSSRRNRPSSVLDDSAPGSHDVGDPTTTNLYLGNINPQMNEEMLCQEFGRYGPLASVKIMWPRTDEERARERNCGFVAFMTRRDAERALKHLNGKMIMNFEMKLGWGKGVPIPPHPIYIPPSMMEHTLPPPPSGLPFNGQPKERLKNPNAPMPPPPKCKEEFEKTLSQAIVKVVIPTERNLLSLIHRMIEFVVREGPMFEAMIMNREINNSLYRFLFENQSPAHVYYRWKLYTILQGESPTKWKTEDFRIFKNGSIWRPPPLNPYLHGTPEDEEHDDDEDDETGKKGALKDDERDKLEELLRGLTPRKSGIADAMFFCLAHADAAEEIVECIAESLSILKTPLPKKIARLYLVSDVLYNSSAKVANASYYRKFFETKLCQIFSDLNATYKTIQGHLQSENFKQRVMSCFRAWEDWAVYPDPFLIKLQNIFLGLVSLEPEKEIEDLLPEQPERSEDIDGAPIVEEELDGAPLDDVDGMPIDGAPVDGASLDDLDGMPIKGTDDDLDGIPLDQKLGFKVAPSKWEEVDGTALEDEIHVFNSFSHSCHSATRETESKDSLKSSSATDQQSYSNPVREEYDLKSAKFSEMSEEKRAKLREIELKVMKFQDELESGKRPKKSVPSIQEQVELYRDKLLQRRRRRKRQRKTKRKKKREKTKRNLIKRRHSPSPSPTRSSSSRRGRSPSPRSERSDRSYTKDSSRSSYKDSPRESNRKSSKRSPSPPRTPKRSRRSRSRTPKKSSKKSRSRSRSPHRFHKKSKKSKH</sequence>
<dbReference type="Proteomes" id="UP000472262">
    <property type="component" value="Unassembled WGS sequence"/>
</dbReference>
<dbReference type="CDD" id="cd12223">
    <property type="entry name" value="RRM_SR140"/>
    <property type="match status" value="1"/>
</dbReference>
<evidence type="ECO:0000256" key="2">
    <source>
        <dbReference type="ARBA" id="ARBA00010269"/>
    </source>
</evidence>
<dbReference type="Ensembl" id="ENSSGRT00000094234.1">
    <property type="protein sequence ID" value="ENSSGRP00000088527.1"/>
    <property type="gene ID" value="ENSSGRG00000044346.1"/>
</dbReference>
<feature type="region of interest" description="Disordered" evidence="15">
    <location>
        <begin position="784"/>
        <end position="940"/>
    </location>
</feature>
<comment type="similarity">
    <text evidence="2">Belongs to the splicing factor SR family.</text>
</comment>
<evidence type="ECO:0000256" key="7">
    <source>
        <dbReference type="ARBA" id="ARBA00022990"/>
    </source>
</evidence>
<feature type="region of interest" description="Disordered" evidence="15">
    <location>
        <begin position="649"/>
        <end position="671"/>
    </location>
</feature>
<feature type="domain" description="SURP motif" evidence="17">
    <location>
        <begin position="364"/>
        <end position="407"/>
    </location>
</feature>
<evidence type="ECO:0000256" key="12">
    <source>
        <dbReference type="ARBA" id="ARBA00076206"/>
    </source>
</evidence>
<feature type="compositionally biased region" description="Basic and acidic residues" evidence="15">
    <location>
        <begin position="728"/>
        <end position="737"/>
    </location>
</feature>
<dbReference type="Pfam" id="PF01805">
    <property type="entry name" value="Surp"/>
    <property type="match status" value="1"/>
</dbReference>
<feature type="region of interest" description="Disordered" evidence="15">
    <location>
        <begin position="441"/>
        <end position="470"/>
    </location>
</feature>
<reference evidence="19" key="1">
    <citation type="submission" date="2025-08" db="UniProtKB">
        <authorList>
            <consortium name="Ensembl"/>
        </authorList>
    </citation>
    <scope>IDENTIFICATION</scope>
</reference>
<dbReference type="FunFam" id="3.30.70.330:FF:000177">
    <property type="entry name" value="U2 snRNP-associated SURP motif-containing protein-like isoform X2"/>
    <property type="match status" value="1"/>
</dbReference>
<dbReference type="PROSITE" id="PS51391">
    <property type="entry name" value="CID"/>
    <property type="match status" value="1"/>
</dbReference>
<dbReference type="SMART" id="SM01115">
    <property type="entry name" value="cwf21"/>
    <property type="match status" value="1"/>
</dbReference>
<dbReference type="InterPro" id="IPR035967">
    <property type="entry name" value="SWAP/Surp_sf"/>
</dbReference>